<dbReference type="InterPro" id="IPR046093">
    <property type="entry name" value="DUF6111"/>
</dbReference>
<comment type="caution">
    <text evidence="2">The sequence shown here is derived from an EMBL/GenBank/DDBJ whole genome shotgun (WGS) entry which is preliminary data.</text>
</comment>
<feature type="transmembrane region" description="Helical" evidence="1">
    <location>
        <begin position="6"/>
        <end position="25"/>
    </location>
</feature>
<protein>
    <submittedName>
        <fullName evidence="2">Uncharacterized protein</fullName>
    </submittedName>
</protein>
<reference evidence="2" key="1">
    <citation type="journal article" date="2014" name="Int. J. Syst. Evol. Microbiol.">
        <title>Complete genome of a new Firmicutes species belonging to the dominant human colonic microbiota ('Ruminococcus bicirculans') reveals two chromosomes and a selective capacity to utilize plant glucans.</title>
        <authorList>
            <consortium name="NISC Comparative Sequencing Program"/>
            <person name="Wegmann U."/>
            <person name="Louis P."/>
            <person name="Goesmann A."/>
            <person name="Henrissat B."/>
            <person name="Duncan S.H."/>
            <person name="Flint H.J."/>
        </authorList>
    </citation>
    <scope>NUCLEOTIDE SEQUENCE</scope>
    <source>
        <strain evidence="2">NBRC 103408</strain>
    </source>
</reference>
<dbReference type="Proteomes" id="UP001161409">
    <property type="component" value="Unassembled WGS sequence"/>
</dbReference>
<keyword evidence="1" id="KW-0812">Transmembrane</keyword>
<keyword evidence="3" id="KW-1185">Reference proteome</keyword>
<evidence type="ECO:0000313" key="3">
    <source>
        <dbReference type="Proteomes" id="UP001161409"/>
    </source>
</evidence>
<dbReference type="RefSeq" id="WP_169559706.1">
    <property type="nucleotide sequence ID" value="NZ_BSNF01000001.1"/>
</dbReference>
<organism evidence="2 3">
    <name type="scientific">Sneathiella chinensis</name>
    <dbReference type="NCBI Taxonomy" id="349750"/>
    <lineage>
        <taxon>Bacteria</taxon>
        <taxon>Pseudomonadati</taxon>
        <taxon>Pseudomonadota</taxon>
        <taxon>Alphaproteobacteria</taxon>
        <taxon>Sneathiellales</taxon>
        <taxon>Sneathiellaceae</taxon>
        <taxon>Sneathiella</taxon>
    </lineage>
</organism>
<reference evidence="2" key="2">
    <citation type="submission" date="2023-01" db="EMBL/GenBank/DDBJ databases">
        <title>Draft genome sequence of Sneathiella chinensis strain NBRC 103408.</title>
        <authorList>
            <person name="Sun Q."/>
            <person name="Mori K."/>
        </authorList>
    </citation>
    <scope>NUCLEOTIDE SEQUENCE</scope>
    <source>
        <strain evidence="2">NBRC 103408</strain>
    </source>
</reference>
<evidence type="ECO:0000256" key="1">
    <source>
        <dbReference type="SAM" id="Phobius"/>
    </source>
</evidence>
<keyword evidence="1" id="KW-1133">Transmembrane helix</keyword>
<proteinExistence type="predicted"/>
<name>A0ABQ5U216_9PROT</name>
<feature type="transmembrane region" description="Helical" evidence="1">
    <location>
        <begin position="37"/>
        <end position="61"/>
    </location>
</feature>
<dbReference type="EMBL" id="BSNF01000001">
    <property type="protein sequence ID" value="GLQ05731.1"/>
    <property type="molecule type" value="Genomic_DNA"/>
</dbReference>
<evidence type="ECO:0000313" key="2">
    <source>
        <dbReference type="EMBL" id="GLQ05731.1"/>
    </source>
</evidence>
<accession>A0ABQ5U216</accession>
<keyword evidence="1" id="KW-0472">Membrane</keyword>
<gene>
    <name evidence="2" type="ORF">GCM10007924_09520</name>
</gene>
<sequence length="91" mass="9961">MIRGLLFHLIPLLLPFVVYGIYLYFNKKLGGEKTWKGRSVAISTLIGLILMAVSLVTLGVLDGDPKDGVYVPPRFEDGKLIDSTVLPSGKD</sequence>
<dbReference type="Pfam" id="PF19606">
    <property type="entry name" value="DUF6111"/>
    <property type="match status" value="1"/>
</dbReference>